<name>A0A2B5CSI1_9BACI</name>
<organism evidence="1 2">
    <name type="scientific">Bacillus toyonensis</name>
    <dbReference type="NCBI Taxonomy" id="155322"/>
    <lineage>
        <taxon>Bacteria</taxon>
        <taxon>Bacillati</taxon>
        <taxon>Bacillota</taxon>
        <taxon>Bacilli</taxon>
        <taxon>Bacillales</taxon>
        <taxon>Bacillaceae</taxon>
        <taxon>Bacillus</taxon>
        <taxon>Bacillus cereus group</taxon>
    </lineage>
</organism>
<comment type="caution">
    <text evidence="1">The sequence shown here is derived from an EMBL/GenBank/DDBJ whole genome shotgun (WGS) entry which is preliminary data.</text>
</comment>
<evidence type="ECO:0008006" key="3">
    <source>
        <dbReference type="Google" id="ProtNLM"/>
    </source>
</evidence>
<dbReference type="RefSeq" id="WP_098069793.1">
    <property type="nucleotide sequence ID" value="NZ_JBALMW010000180.1"/>
</dbReference>
<protein>
    <recommendedName>
        <fullName evidence="3">TFIIB-type zinc ribbon-containing protein</fullName>
    </recommendedName>
</protein>
<gene>
    <name evidence="1" type="ORF">CON73_13910</name>
</gene>
<evidence type="ECO:0000313" key="2">
    <source>
        <dbReference type="Proteomes" id="UP000225320"/>
    </source>
</evidence>
<dbReference type="Proteomes" id="UP000225320">
    <property type="component" value="Unassembled WGS sequence"/>
</dbReference>
<proteinExistence type="predicted"/>
<sequence>MKLDISIPTDSQGFYSLECPYCHERFKAQAGDIDSEEILELYCPSCGLVADNSEFISSEVVKHAMTLAMNYVQNEIFNSLSKTSKKIKGSGLSMSVNKPKEEVPQLLTEDENLEQVELNCCDKIIKVYEDQKVTNIYCPFCGVN</sequence>
<dbReference type="EMBL" id="NVOI01000041">
    <property type="protein sequence ID" value="PGG92240.1"/>
    <property type="molecule type" value="Genomic_DNA"/>
</dbReference>
<dbReference type="AlphaFoldDB" id="A0A2B5CSI1"/>
<reference evidence="1 2" key="1">
    <citation type="submission" date="2017-09" db="EMBL/GenBank/DDBJ databases">
        <title>Large-scale bioinformatics analysis of Bacillus genomes uncovers conserved roles of natural products in bacterial physiology.</title>
        <authorList>
            <consortium name="Agbiome Team Llc"/>
            <person name="Bleich R.M."/>
            <person name="Grubbs K.J."/>
            <person name="Santa Maria K.C."/>
            <person name="Allen S.E."/>
            <person name="Farag S."/>
            <person name="Shank E.A."/>
            <person name="Bowers A."/>
        </authorList>
    </citation>
    <scope>NUCLEOTIDE SEQUENCE [LARGE SCALE GENOMIC DNA]</scope>
    <source>
        <strain evidence="1 2">AFS094862</strain>
    </source>
</reference>
<evidence type="ECO:0000313" key="1">
    <source>
        <dbReference type="EMBL" id="PGG92240.1"/>
    </source>
</evidence>
<accession>A0A2B5CSI1</accession>